<accession>A0ABT2W873</accession>
<name>A0ABT2W873_9FLAO</name>
<dbReference type="Proteomes" id="UP001208649">
    <property type="component" value="Unassembled WGS sequence"/>
</dbReference>
<evidence type="ECO:0000256" key="1">
    <source>
        <dbReference type="SAM" id="SignalP"/>
    </source>
</evidence>
<dbReference type="EMBL" id="JAOTEM010000003">
    <property type="protein sequence ID" value="MCU7618195.1"/>
    <property type="molecule type" value="Genomic_DNA"/>
</dbReference>
<gene>
    <name evidence="2" type="ORF">NZ698_13380</name>
</gene>
<feature type="signal peptide" evidence="1">
    <location>
        <begin position="1"/>
        <end position="21"/>
    </location>
</feature>
<evidence type="ECO:0000313" key="2">
    <source>
        <dbReference type="EMBL" id="MCU7618195.1"/>
    </source>
</evidence>
<protein>
    <submittedName>
        <fullName evidence="2">Uncharacterized protein</fullName>
    </submittedName>
</protein>
<proteinExistence type="predicted"/>
<comment type="caution">
    <text evidence="2">The sequence shown here is derived from an EMBL/GenBank/DDBJ whole genome shotgun (WGS) entry which is preliminary data.</text>
</comment>
<reference evidence="3" key="1">
    <citation type="submission" date="2023-07" db="EMBL/GenBank/DDBJ databases">
        <title>Chryseobacterium sp. strain PBS4-4 Genome sequencing and assembly.</title>
        <authorList>
            <person name="Jung Y."/>
        </authorList>
    </citation>
    <scope>NUCLEOTIDE SEQUENCE [LARGE SCALE GENOMIC DNA]</scope>
    <source>
        <strain evidence="3">PBS4-4</strain>
    </source>
</reference>
<keyword evidence="1" id="KW-0732">Signal</keyword>
<feature type="chain" id="PRO_5046979535" evidence="1">
    <location>
        <begin position="22"/>
        <end position="117"/>
    </location>
</feature>
<evidence type="ECO:0000313" key="3">
    <source>
        <dbReference type="Proteomes" id="UP001208649"/>
    </source>
</evidence>
<keyword evidence="3" id="KW-1185">Reference proteome</keyword>
<dbReference type="RefSeq" id="WP_263003677.1">
    <property type="nucleotide sequence ID" value="NZ_JAOTEM010000003.1"/>
</dbReference>
<sequence length="117" mass="13446">MKTFNSFVILTLLTFSALTFAQKHTKDKSFKIKPSTENSATVLADENSPHFMQFGIMSRNHDEFRKKYGIAVIYQNCVISQFLSQKAKENNKLVAKELTEKYGDNWKKDLGFIPFGL</sequence>
<organism evidence="2 3">
    <name type="scientific">Chryseobacterium edaphi</name>
    <dbReference type="NCBI Taxonomy" id="2976532"/>
    <lineage>
        <taxon>Bacteria</taxon>
        <taxon>Pseudomonadati</taxon>
        <taxon>Bacteroidota</taxon>
        <taxon>Flavobacteriia</taxon>
        <taxon>Flavobacteriales</taxon>
        <taxon>Weeksellaceae</taxon>
        <taxon>Chryseobacterium group</taxon>
        <taxon>Chryseobacterium</taxon>
    </lineage>
</organism>